<feature type="region of interest" description="Disordered" evidence="3">
    <location>
        <begin position="38"/>
        <end position="63"/>
    </location>
</feature>
<keyword evidence="2" id="KW-0560">Oxidoreductase</keyword>
<comment type="similarity">
    <text evidence="1">Belongs to the Glu/Leu/Phe/Val dehydrogenases family.</text>
</comment>
<evidence type="ECO:0000256" key="3">
    <source>
        <dbReference type="SAM" id="MobiDB-lite"/>
    </source>
</evidence>
<dbReference type="SUPFAM" id="SSF51735">
    <property type="entry name" value="NAD(P)-binding Rossmann-fold domains"/>
    <property type="match status" value="1"/>
</dbReference>
<dbReference type="PANTHER" id="PTHR11606">
    <property type="entry name" value="GLUTAMATE DEHYDROGENASE"/>
    <property type="match status" value="1"/>
</dbReference>
<reference evidence="5 6" key="1">
    <citation type="submission" date="2019-04" db="EMBL/GenBank/DDBJ databases">
        <title>Isolation and culture of sulfate reducing bacteria from the cold seep of the South China Sea.</title>
        <authorList>
            <person name="Sun C."/>
            <person name="Liu R."/>
        </authorList>
    </citation>
    <scope>NUCLEOTIDE SEQUENCE [LARGE SCALE GENOMIC DNA]</scope>
    <source>
        <strain evidence="5 6">CS1</strain>
    </source>
</reference>
<gene>
    <name evidence="5" type="ORF">E8L03_17190</name>
</gene>
<organism evidence="5 6">
    <name type="scientific">Oceanidesulfovibrio marinus</name>
    <dbReference type="NCBI Taxonomy" id="370038"/>
    <lineage>
        <taxon>Bacteria</taxon>
        <taxon>Pseudomonadati</taxon>
        <taxon>Thermodesulfobacteriota</taxon>
        <taxon>Desulfovibrionia</taxon>
        <taxon>Desulfovibrionales</taxon>
        <taxon>Desulfovibrionaceae</taxon>
        <taxon>Oceanidesulfovibrio</taxon>
    </lineage>
</organism>
<dbReference type="InterPro" id="IPR046346">
    <property type="entry name" value="Aminoacid_DH-like_N_sf"/>
</dbReference>
<feature type="domain" description="Glutamate/phenylalanine/leucine/valine/L-tryptophan dehydrogenase C-terminal" evidence="4">
    <location>
        <begin position="683"/>
        <end position="923"/>
    </location>
</feature>
<evidence type="ECO:0000256" key="2">
    <source>
        <dbReference type="ARBA" id="ARBA00023002"/>
    </source>
</evidence>
<name>A0ABX6NIS7_9BACT</name>
<accession>A0ABX6NIS7</accession>
<dbReference type="InterPro" id="IPR006096">
    <property type="entry name" value="Glu/Leu/Phe/Val/Trp_DH_C"/>
</dbReference>
<dbReference type="SUPFAM" id="SSF53223">
    <property type="entry name" value="Aminoacid dehydrogenase-like, N-terminal domain"/>
    <property type="match status" value="1"/>
</dbReference>
<sequence length="1086" mass="120068">MVICTNLQLSDLPLAGVACKRRNYRVALTRPPVRCTLCNRPPSQEKGARMPDDASTSSPRLTPDLALDRVNDSLGREAAAVVPWFLENMPPYYFRSHSQAEVVRHLMALASGRMLYETPENQAESAFEAMTRRARKGHGIALHDTRRNLVTHISPSTPDSLAAVLARHDDAQLHTARLYESLDGAIRLDTLLMAPQEQSDAENAEFAAAMESMRERVAGDPEGAGIPAAYATDWEDRFRRMLAGASCDYVQKFDPERALRHFTAALILADTDLEGAFTRCQELPEDGESRIMVAMADPPSTALLSMLARVLQRFGADIHRGYLDHFAAAGPDFEPVPGRRGFAAMSFYVCKDGEPFPASGAEWDKLSAELASLKWHAPHGLEALADEDGWDLGQVTLLMAGCELAHQFLIAENLWAFTADNIVESVLRCRSEAQLVVHYFEARFDPSHADAPLHVQDEAAAEAREAIAQLDDEVGRRTLETMLDFFAYTLRTNYYLPGHHCLAFRFDPRFLRGVGAVADNHDLPYGVYFVHGPYSLGFHVRHRITARGGLRIVPTRKQEQFELESNRLYNEAASLARAQQFKNKDIPEGGAKAVVLLGPKADMDLCLRGFVDGLLDLIVHEPDSGRQTLPQVRDYMDPEREEILYIGPDEHIAEHHIVWAVDRAKKRGYPWPQAFMSSKPGAGINHKEYGVTSLGVVVYAHEILRALGIDPARDVFRVKLTGGPAGDVAGNAIRILTRDYPDTARIVAVSDGHGAAFDPDGLDHAELLRLVEEELSIPAFDSSKLKGEGAYVADTSTPEGLRARNTLFATAEAEMFIPGGGRPDTLNAKNWRMFLNDQGKPTARAIVEGANLFLSAEARSRLEGFGVLVAPGPSANKTGVICSSYEILGGLVMDEEEFVENKKRYAAEVLEILQVRARDEARLLLRERRACGECIPMSELSSRLSIEINNASDALDHALVEGALPIEDVMEDSAWARLLRGYCPPLLVEKFADRILQRVPRRHLVALLAAAAASRIVYAEGLGWLSGHAELREVARLAEAYLQQEARLSAIVDHLRPCDVTEKETMLRILQRSGRKDLTDEVLGLI</sequence>
<dbReference type="EMBL" id="CP039543">
    <property type="protein sequence ID" value="QJT10547.1"/>
    <property type="molecule type" value="Genomic_DNA"/>
</dbReference>
<protein>
    <submittedName>
        <fullName evidence="5">Amino acid dehydrogenase</fullName>
    </submittedName>
</protein>
<proteinExistence type="inferred from homology"/>
<dbReference type="PANTHER" id="PTHR11606:SF39">
    <property type="entry name" value="GLUTAMATE_PHENYLALANINE_LEUCINE_VALINE_L-TRYPTOPHAN DEHYDROGENASE C-TERMINAL DOMAIN-CONTAINING PROTEIN"/>
    <property type="match status" value="1"/>
</dbReference>
<dbReference type="Proteomes" id="UP000503251">
    <property type="component" value="Chromosome"/>
</dbReference>
<evidence type="ECO:0000256" key="1">
    <source>
        <dbReference type="ARBA" id="ARBA00006382"/>
    </source>
</evidence>
<evidence type="ECO:0000313" key="6">
    <source>
        <dbReference type="Proteomes" id="UP000503251"/>
    </source>
</evidence>
<evidence type="ECO:0000259" key="4">
    <source>
        <dbReference type="SMART" id="SM00839"/>
    </source>
</evidence>
<dbReference type="Pfam" id="PF00208">
    <property type="entry name" value="ELFV_dehydrog"/>
    <property type="match status" value="1"/>
</dbReference>
<evidence type="ECO:0000313" key="5">
    <source>
        <dbReference type="EMBL" id="QJT10547.1"/>
    </source>
</evidence>
<keyword evidence="6" id="KW-1185">Reference proteome</keyword>
<dbReference type="InterPro" id="IPR036291">
    <property type="entry name" value="NAD(P)-bd_dom_sf"/>
</dbReference>
<dbReference type="SMART" id="SM00839">
    <property type="entry name" value="ELFV_dehydrog"/>
    <property type="match status" value="1"/>
</dbReference>
<dbReference type="Gene3D" id="3.40.50.720">
    <property type="entry name" value="NAD(P)-binding Rossmann-like Domain"/>
    <property type="match status" value="1"/>
</dbReference>